<dbReference type="PANTHER" id="PTHR39550:SF1">
    <property type="entry name" value="SLL0658 PROTEIN"/>
    <property type="match status" value="1"/>
</dbReference>
<dbReference type="InterPro" id="IPR029060">
    <property type="entry name" value="PIN-like_dom_sf"/>
</dbReference>
<name>A0A2P8DH33_9ACTN</name>
<protein>
    <submittedName>
        <fullName evidence="1">Putative nucleic acid-binding protein</fullName>
    </submittedName>
</protein>
<sequence length="183" mass="19792">MTSGGSPSSDRLIFDASPLLHAARADRLDVLGSLVDGRECVTTQAVMDEIRRNSQEAHTAVAEEKWVTVVPSDSLPFLVEFSKWAQRMGLKDDHNIGEATLCAYASLHGGTVVMDDRDARRVARQYGVRLQGTLGLLAESCSRGHCTKTGASALVDALSASGMRLPFTRGEFVSWCEQKGLLP</sequence>
<proteinExistence type="predicted"/>
<dbReference type="SUPFAM" id="SSF88723">
    <property type="entry name" value="PIN domain-like"/>
    <property type="match status" value="1"/>
</dbReference>
<dbReference type="AlphaFoldDB" id="A0A2P8DH33"/>
<evidence type="ECO:0000313" key="1">
    <source>
        <dbReference type="EMBL" id="PSK96521.1"/>
    </source>
</evidence>
<organism evidence="1 2">
    <name type="scientific">Murinocardiopsis flavida</name>
    <dbReference type="NCBI Taxonomy" id="645275"/>
    <lineage>
        <taxon>Bacteria</taxon>
        <taxon>Bacillati</taxon>
        <taxon>Actinomycetota</taxon>
        <taxon>Actinomycetes</taxon>
        <taxon>Streptosporangiales</taxon>
        <taxon>Nocardiopsidaceae</taxon>
        <taxon>Murinocardiopsis</taxon>
    </lineage>
</organism>
<dbReference type="Proteomes" id="UP000240542">
    <property type="component" value="Unassembled WGS sequence"/>
</dbReference>
<reference evidence="1 2" key="1">
    <citation type="submission" date="2018-03" db="EMBL/GenBank/DDBJ databases">
        <title>Genomic Encyclopedia of Archaeal and Bacterial Type Strains, Phase II (KMG-II): from individual species to whole genera.</title>
        <authorList>
            <person name="Goeker M."/>
        </authorList>
    </citation>
    <scope>NUCLEOTIDE SEQUENCE [LARGE SCALE GENOMIC DNA]</scope>
    <source>
        <strain evidence="1 2">DSM 45312</strain>
    </source>
</reference>
<comment type="caution">
    <text evidence="1">The sequence shown here is derived from an EMBL/GenBank/DDBJ whole genome shotgun (WGS) entry which is preliminary data.</text>
</comment>
<dbReference type="InterPro" id="IPR021799">
    <property type="entry name" value="PIN-like_prokaryotic"/>
</dbReference>
<dbReference type="RefSeq" id="WP_106583905.1">
    <property type="nucleotide sequence ID" value="NZ_PYGA01000011.1"/>
</dbReference>
<dbReference type="Pfam" id="PF11848">
    <property type="entry name" value="DUF3368"/>
    <property type="match status" value="1"/>
</dbReference>
<dbReference type="PANTHER" id="PTHR39550">
    <property type="entry name" value="SLL0658 PROTEIN"/>
    <property type="match status" value="1"/>
</dbReference>
<gene>
    <name evidence="1" type="ORF">CLV63_111116</name>
</gene>
<dbReference type="EMBL" id="PYGA01000011">
    <property type="protein sequence ID" value="PSK96521.1"/>
    <property type="molecule type" value="Genomic_DNA"/>
</dbReference>
<evidence type="ECO:0000313" key="2">
    <source>
        <dbReference type="Proteomes" id="UP000240542"/>
    </source>
</evidence>
<accession>A0A2P8DH33</accession>
<dbReference type="OrthoDB" id="3691597at2"/>
<keyword evidence="2" id="KW-1185">Reference proteome</keyword>